<proteinExistence type="predicted"/>
<protein>
    <submittedName>
        <fullName evidence="1">Uncharacterized protein</fullName>
    </submittedName>
</protein>
<name>N6VFW5_9HYPH</name>
<dbReference type="HOGENOM" id="CLU_2165994_0_0_5"/>
<reference evidence="1 2" key="1">
    <citation type="journal article" date="2013" name="PLoS Genet.">
        <title>A gene transfer agent and a dynamic repertoire of secretion systems hold the keys to the explosive radiation of the emerging pathogen Bartonella.</title>
        <authorList>
            <person name="Guy L."/>
            <person name="Nystedt B."/>
            <person name="Toft C."/>
            <person name="Zaremba-Niedzwiedzka K."/>
            <person name="Berglund E.C."/>
            <person name="Granberg F."/>
            <person name="Naslund K."/>
            <person name="Eriksson A.S."/>
            <person name="Andersson S.G."/>
        </authorList>
    </citation>
    <scope>NUCLEOTIDE SEQUENCE [LARGE SCALE GENOMIC DNA]</scope>
    <source>
        <strain evidence="2">m07a</strain>
    </source>
</reference>
<dbReference type="Proteomes" id="UP000014242">
    <property type="component" value="Unassembled WGS sequence"/>
</dbReference>
<dbReference type="AlphaFoldDB" id="N6VFW5"/>
<organism evidence="1 2">
    <name type="scientific">Bartonella schoenbuchensis m07a</name>
    <dbReference type="NCBI Taxonomy" id="1094496"/>
    <lineage>
        <taxon>Bacteria</taxon>
        <taxon>Pseudomonadati</taxon>
        <taxon>Pseudomonadota</taxon>
        <taxon>Alphaproteobacteria</taxon>
        <taxon>Hyphomicrobiales</taxon>
        <taxon>Bartonellaceae</taxon>
        <taxon>Bartonella</taxon>
    </lineage>
</organism>
<evidence type="ECO:0000313" key="1">
    <source>
        <dbReference type="EMBL" id="ENN92650.1"/>
    </source>
</evidence>
<gene>
    <name evidence="1" type="ORF">m07a_01590</name>
</gene>
<comment type="caution">
    <text evidence="1">The sequence shown here is derived from an EMBL/GenBank/DDBJ whole genome shotgun (WGS) entry which is preliminary data.</text>
</comment>
<accession>N6VFW5</accession>
<dbReference type="eggNOG" id="ENOG50301NW">
    <property type="taxonomic scope" value="Bacteria"/>
</dbReference>
<evidence type="ECO:0000313" key="2">
    <source>
        <dbReference type="Proteomes" id="UP000014242"/>
    </source>
</evidence>
<keyword evidence="2" id="KW-1185">Reference proteome</keyword>
<dbReference type="EMBL" id="AGWC01000001">
    <property type="protein sequence ID" value="ENN92650.1"/>
    <property type="molecule type" value="Genomic_DNA"/>
</dbReference>
<sequence length="135" mass="15416">MDIWSEVIIYKIHFGYSVLYGGQSMNIKHLGFIFFFAFGSTSSVQGAGLMSVKGLTQNVVNASSKDLHFGKQDSDTTNGVFLNISCTDQNKWTTNYSQRHIVFFTRSDGSNRNLVSSNRRSRRPSWWPRIHSFSY</sequence>